<keyword evidence="3" id="KW-0067">ATP-binding</keyword>
<dbReference type="GO" id="GO:0005524">
    <property type="term" value="F:ATP binding"/>
    <property type="evidence" value="ECO:0007669"/>
    <property type="project" value="UniProtKB-KW"/>
</dbReference>
<feature type="coiled-coil region" evidence="1">
    <location>
        <begin position="113"/>
        <end position="147"/>
    </location>
</feature>
<evidence type="ECO:0000313" key="4">
    <source>
        <dbReference type="Proteomes" id="UP001289066"/>
    </source>
</evidence>
<dbReference type="InterPro" id="IPR027417">
    <property type="entry name" value="P-loop_NTPase"/>
</dbReference>
<sequence>GDDVFKIINTLSGGEKCRINLLKLMLSRSNLLLLDEPTNHLDIMSREALEDALLSYDGTLMVISHDRYFLNKVISRILELNEDGIKEFLGNYSYYQEKKINPNRFEILEELANGKTKTQLKDEKKKKREIEKEEKALKLKIKKIEDDIA</sequence>
<reference evidence="3" key="1">
    <citation type="submission" date="2019-11" db="EMBL/GenBank/DDBJ databases">
        <title>Characterization of Clostridium perfringens isolates from swine manure treated agricultural soils.</title>
        <authorList>
            <person name="Wushke S.T."/>
        </authorList>
    </citation>
    <scope>NUCLEOTIDE SEQUENCE</scope>
    <source>
        <strain evidence="3">X15</strain>
    </source>
</reference>
<evidence type="ECO:0000313" key="3">
    <source>
        <dbReference type="EMBL" id="MDZ5034975.1"/>
    </source>
</evidence>
<dbReference type="EMBL" id="WNVG01001121">
    <property type="protein sequence ID" value="MDZ5034975.1"/>
    <property type="molecule type" value="Genomic_DNA"/>
</dbReference>
<evidence type="ECO:0000259" key="2">
    <source>
        <dbReference type="Pfam" id="PF00005"/>
    </source>
</evidence>
<dbReference type="SUPFAM" id="SSF52540">
    <property type="entry name" value="P-loop containing nucleoside triphosphate hydrolases"/>
    <property type="match status" value="1"/>
</dbReference>
<dbReference type="AlphaFoldDB" id="A0AAW9J115"/>
<dbReference type="InterPro" id="IPR003439">
    <property type="entry name" value="ABC_transporter-like_ATP-bd"/>
</dbReference>
<gene>
    <name evidence="3" type="ORF">GNF81_20005</name>
</gene>
<feature type="domain" description="ABC transporter" evidence="2">
    <location>
        <begin position="8"/>
        <end position="39"/>
    </location>
</feature>
<feature type="non-terminal residue" evidence="3">
    <location>
        <position position="149"/>
    </location>
</feature>
<name>A0AAW9J115_CLOPF</name>
<accession>A0AAW9J115</accession>
<keyword evidence="1" id="KW-0175">Coiled coil</keyword>
<organism evidence="3 4">
    <name type="scientific">Clostridium perfringens</name>
    <dbReference type="NCBI Taxonomy" id="1502"/>
    <lineage>
        <taxon>Bacteria</taxon>
        <taxon>Bacillati</taxon>
        <taxon>Bacillota</taxon>
        <taxon>Clostridia</taxon>
        <taxon>Eubacteriales</taxon>
        <taxon>Clostridiaceae</taxon>
        <taxon>Clostridium</taxon>
    </lineage>
</organism>
<evidence type="ECO:0000256" key="1">
    <source>
        <dbReference type="SAM" id="Coils"/>
    </source>
</evidence>
<dbReference type="Pfam" id="PF00005">
    <property type="entry name" value="ABC_tran"/>
    <property type="match status" value="1"/>
</dbReference>
<dbReference type="Gene3D" id="3.40.50.300">
    <property type="entry name" value="P-loop containing nucleotide triphosphate hydrolases"/>
    <property type="match status" value="1"/>
</dbReference>
<dbReference type="Proteomes" id="UP001289066">
    <property type="component" value="Unassembled WGS sequence"/>
</dbReference>
<dbReference type="PANTHER" id="PTHR42855">
    <property type="entry name" value="ABC TRANSPORTER ATP-BINDING SUBUNIT"/>
    <property type="match status" value="1"/>
</dbReference>
<keyword evidence="3" id="KW-0547">Nucleotide-binding</keyword>
<proteinExistence type="predicted"/>
<dbReference type="InterPro" id="IPR051309">
    <property type="entry name" value="ABCF_ATPase"/>
</dbReference>
<dbReference type="GO" id="GO:0016887">
    <property type="term" value="F:ATP hydrolysis activity"/>
    <property type="evidence" value="ECO:0007669"/>
    <property type="project" value="InterPro"/>
</dbReference>
<protein>
    <submittedName>
        <fullName evidence="3">ATP-binding cassette domain-containing protein</fullName>
    </submittedName>
</protein>
<feature type="non-terminal residue" evidence="3">
    <location>
        <position position="1"/>
    </location>
</feature>
<dbReference type="PANTHER" id="PTHR42855:SF2">
    <property type="entry name" value="DRUG RESISTANCE ABC TRANSPORTER,ATP-BINDING PROTEIN"/>
    <property type="match status" value="1"/>
</dbReference>
<comment type="caution">
    <text evidence="3">The sequence shown here is derived from an EMBL/GenBank/DDBJ whole genome shotgun (WGS) entry which is preliminary data.</text>
</comment>
<dbReference type="RefSeq" id="WP_322413335.1">
    <property type="nucleotide sequence ID" value="NZ_WNVG01001121.1"/>
</dbReference>